<sequence length="73" mass="7685">MRVTQSTVSDAPPKPGAALRQRHVAMIAQGGIIDARLRLFPWLSQAVVIAMVGVPAATGNLSPIGKHAMDGRQ</sequence>
<evidence type="ECO:0000313" key="2">
    <source>
        <dbReference type="Proteomes" id="UP001229486"/>
    </source>
</evidence>
<dbReference type="EMBL" id="JAURTK010000011">
    <property type="protein sequence ID" value="MDP9650565.1"/>
    <property type="molecule type" value="Genomic_DNA"/>
</dbReference>
<proteinExistence type="predicted"/>
<reference evidence="1" key="1">
    <citation type="submission" date="2023-07" db="EMBL/GenBank/DDBJ databases">
        <title>Sorghum-associated microbial communities from plants grown in Nebraska, USA.</title>
        <authorList>
            <person name="Schachtman D."/>
        </authorList>
    </citation>
    <scope>NUCLEOTIDE SEQUENCE</scope>
    <source>
        <strain evidence="1">DS1061</strain>
    </source>
</reference>
<comment type="caution">
    <text evidence="1">The sequence shown here is derived from an EMBL/GenBank/DDBJ whole genome shotgun (WGS) entry which is preliminary data.</text>
</comment>
<organism evidence="1 2">
    <name type="scientific">Paraburkholderia caledonica</name>
    <dbReference type="NCBI Taxonomy" id="134536"/>
    <lineage>
        <taxon>Bacteria</taxon>
        <taxon>Pseudomonadati</taxon>
        <taxon>Pseudomonadota</taxon>
        <taxon>Betaproteobacteria</taxon>
        <taxon>Burkholderiales</taxon>
        <taxon>Burkholderiaceae</taxon>
        <taxon>Paraburkholderia</taxon>
    </lineage>
</organism>
<accession>A0AB73IKM1</accession>
<dbReference type="RefSeq" id="WP_392395430.1">
    <property type="nucleotide sequence ID" value="NZ_JAURTK010000011.1"/>
</dbReference>
<protein>
    <submittedName>
        <fullName evidence="1">Uncharacterized protein</fullName>
    </submittedName>
</protein>
<dbReference type="Proteomes" id="UP001229486">
    <property type="component" value="Unassembled WGS sequence"/>
</dbReference>
<name>A0AB73IKM1_9BURK</name>
<gene>
    <name evidence="1" type="ORF">J2793_006039</name>
</gene>
<dbReference type="AlphaFoldDB" id="A0AB73IKM1"/>
<evidence type="ECO:0000313" key="1">
    <source>
        <dbReference type="EMBL" id="MDP9650565.1"/>
    </source>
</evidence>